<dbReference type="PANTHER" id="PTHR47089:SF1">
    <property type="entry name" value="GUANOSINE ABC TRANSPORTER PERMEASE PROTEIN NUPP"/>
    <property type="match status" value="1"/>
</dbReference>
<evidence type="ECO:0000256" key="6">
    <source>
        <dbReference type="SAM" id="Phobius"/>
    </source>
</evidence>
<reference evidence="7" key="1">
    <citation type="journal article" date="1991" name="J. Bacteriol.">
        <title>Cloning and analysis of s-triazine catabolic genes from Pseudomonas sp. strain NRRLB-12227.</title>
        <authorList>
            <person name="Eaton R.W."/>
            <person name="Karns J.S."/>
        </authorList>
    </citation>
    <scope>NUCLEOTIDE SEQUENCE</scope>
    <source>
        <strain evidence="7">NRRL B-12227</strain>
    </source>
</reference>
<feature type="transmembrane region" description="Helical" evidence="6">
    <location>
        <begin position="300"/>
        <end position="327"/>
    </location>
</feature>
<feature type="transmembrane region" description="Helical" evidence="6">
    <location>
        <begin position="166"/>
        <end position="186"/>
    </location>
</feature>
<keyword evidence="3 6" id="KW-0812">Transmembrane</keyword>
<evidence type="ECO:0000256" key="5">
    <source>
        <dbReference type="ARBA" id="ARBA00023136"/>
    </source>
</evidence>
<sequence length="370" mass="38213">MTAPRKESHTTSTDVALPVVNRATGVLSEIFGSDGLRTMLLVLIAVLLAFAITAVLIAISGKNPSAAYWALLNGAFGSTDRIAFGLNRSTPYILTGVGVALCFRAKVINIGSEGQIAVGGLASTSVALYFPDMPLVLIPAAVVAGAVGGAAWAGIAAVISVKRGVHVVLTTLLLNFVGLLFVGHLLHGVLGDPGAGFPQSPILTEMAWLPKLLPGTDLHIGIVAAVLAVVVGHFVLWRTTFGFRLRLIGESHAAADYAGVSRSQCTFTIMMIAGALAGVAGSIEIMGIHYRLIEGFSLGFGFSAVAVALLAATNPIAVLPAGLFLGFLEAGALSMQREVGVPSSLVFVIVGLTMVFVLSSIGMSTRLRRV</sequence>
<protein>
    <submittedName>
        <fullName evidence="7">Putative ABC transporter permease 1</fullName>
    </submittedName>
</protein>
<dbReference type="EMBL" id="AF086815">
    <property type="protein sequence ID" value="AAK00495.1"/>
    <property type="molecule type" value="Genomic_DNA"/>
</dbReference>
<feature type="transmembrane region" description="Helical" evidence="6">
    <location>
        <begin position="136"/>
        <end position="159"/>
    </location>
</feature>
<comment type="subcellular location">
    <subcellularLocation>
        <location evidence="1">Cell membrane</location>
        <topology evidence="1">Multi-pass membrane protein</topology>
    </subcellularLocation>
</comment>
<proteinExistence type="predicted"/>
<evidence type="ECO:0000256" key="4">
    <source>
        <dbReference type="ARBA" id="ARBA00022989"/>
    </source>
</evidence>
<dbReference type="GO" id="GO:0005886">
    <property type="term" value="C:plasma membrane"/>
    <property type="evidence" value="ECO:0007669"/>
    <property type="project" value="UniProtKB-SubCell"/>
</dbReference>
<name>Q7BS97_PARCI</name>
<dbReference type="PANTHER" id="PTHR47089">
    <property type="entry name" value="ABC TRANSPORTER, PERMEASE PROTEIN"/>
    <property type="match status" value="1"/>
</dbReference>
<dbReference type="InterPro" id="IPR001851">
    <property type="entry name" value="ABC_transp_permease"/>
</dbReference>
<dbReference type="AlphaFoldDB" id="Q7BS97"/>
<reference evidence="7" key="3">
    <citation type="submission" date="2001-02" db="EMBL/GenBank/DDBJ databases">
        <title>DNA sequences of s-triazine catabolic gene regions from Enterobacter cloacae strain 99, Acidovorax avenae NRRLB-12227, and Pseudomonas huttiensis NRRLB-12228.</title>
        <authorList>
            <person name="Eaton R.W."/>
        </authorList>
    </citation>
    <scope>NUCLEOTIDE SEQUENCE</scope>
    <source>
        <strain evidence="7">NRRL B-12227</strain>
    </source>
</reference>
<feature type="transmembrane region" description="Helical" evidence="6">
    <location>
        <begin position="218"/>
        <end position="237"/>
    </location>
</feature>
<dbReference type="CDD" id="cd06580">
    <property type="entry name" value="TM_PBP1_transp_TpRbsC_like"/>
    <property type="match status" value="1"/>
</dbReference>
<keyword evidence="4 6" id="KW-1133">Transmembrane helix</keyword>
<feature type="transmembrane region" description="Helical" evidence="6">
    <location>
        <begin position="339"/>
        <end position="361"/>
    </location>
</feature>
<feature type="transmembrane region" description="Helical" evidence="6">
    <location>
        <begin position="267"/>
        <end position="288"/>
    </location>
</feature>
<evidence type="ECO:0000256" key="1">
    <source>
        <dbReference type="ARBA" id="ARBA00004651"/>
    </source>
</evidence>
<accession>Q7BS97</accession>
<dbReference type="Pfam" id="PF02653">
    <property type="entry name" value="BPD_transp_2"/>
    <property type="match status" value="1"/>
</dbReference>
<evidence type="ECO:0000256" key="2">
    <source>
        <dbReference type="ARBA" id="ARBA00022475"/>
    </source>
</evidence>
<keyword evidence="5 6" id="KW-0472">Membrane</keyword>
<organism evidence="7">
    <name type="scientific">Paracidovorax citrulli</name>
    <name type="common">Acidovorax citrulli</name>
    <dbReference type="NCBI Taxonomy" id="80869"/>
    <lineage>
        <taxon>Bacteria</taxon>
        <taxon>Pseudomonadati</taxon>
        <taxon>Pseudomonadota</taxon>
        <taxon>Betaproteobacteria</taxon>
        <taxon>Burkholderiales</taxon>
        <taxon>Comamonadaceae</taxon>
        <taxon>Paracidovorax</taxon>
    </lineage>
</organism>
<reference evidence="7" key="2">
    <citation type="journal article" date="1991" name="J. Bacteriol.">
        <title>Cloning and comparison of the DNA encoding ammelide aminohydrolase and cyanuric acid amidohydrolase from three s-triazine-degrading bacterial strains.</title>
        <authorList>
            <person name="Eaton R.W."/>
            <person name="Karns J.S."/>
        </authorList>
    </citation>
    <scope>NUCLEOTIDE SEQUENCE</scope>
    <source>
        <strain evidence="7">NRRL B-12227</strain>
    </source>
</reference>
<evidence type="ECO:0000313" key="7">
    <source>
        <dbReference type="EMBL" id="AAK00495.1"/>
    </source>
</evidence>
<evidence type="ECO:0000256" key="3">
    <source>
        <dbReference type="ARBA" id="ARBA00022692"/>
    </source>
</evidence>
<keyword evidence="2" id="KW-1003">Cell membrane</keyword>
<dbReference type="GO" id="GO:0022857">
    <property type="term" value="F:transmembrane transporter activity"/>
    <property type="evidence" value="ECO:0007669"/>
    <property type="project" value="InterPro"/>
</dbReference>
<feature type="transmembrane region" description="Helical" evidence="6">
    <location>
        <begin position="40"/>
        <end position="59"/>
    </location>
</feature>